<dbReference type="RefSeq" id="WP_272006804.1">
    <property type="nucleotide sequence ID" value="NZ_JAQNDN010000022.1"/>
</dbReference>
<evidence type="ECO:0008006" key="4">
    <source>
        <dbReference type="Google" id="ProtNLM"/>
    </source>
</evidence>
<reference evidence="2 3" key="1">
    <citation type="submission" date="2022-11" db="EMBL/GenBank/DDBJ databases">
        <title>Minimal conservation of predation-associated metabolite biosynthetic gene clusters underscores biosynthetic potential of Myxococcota including descriptions for ten novel species: Archangium lansinium sp. nov., Myxococcus landrumus sp. nov., Nannocystis bai.</title>
        <authorList>
            <person name="Ahearne A."/>
            <person name="Stevens C."/>
            <person name="Dowd S."/>
        </authorList>
    </citation>
    <scope>NUCLEOTIDE SEQUENCE [LARGE SCALE GENOMIC DNA]</scope>
    <source>
        <strain evidence="2 3">NCELM</strain>
    </source>
</reference>
<keyword evidence="3" id="KW-1185">Reference proteome</keyword>
<proteinExistence type="predicted"/>
<accession>A0ABT5BHI4</accession>
<sequence length="151" mass="15430">MVLAVASVPVSAVAAVVVDSLVVGGDVVEVVVEFEVVAGSAVAPPLVDESVADVATPPVEFTSVLPVEAPEAHAEANSPTAKWGRSETGPAMPGHHTRASRLGARDQRPRHRPAPGGDTPFRFIIVGHDQHASYAYLGGSGTGKIDSDPPG</sequence>
<protein>
    <recommendedName>
        <fullName evidence="4">Secreted protein</fullName>
    </recommendedName>
</protein>
<organism evidence="2 3">
    <name type="scientific">Nannocystis radixulma</name>
    <dbReference type="NCBI Taxonomy" id="2995305"/>
    <lineage>
        <taxon>Bacteria</taxon>
        <taxon>Pseudomonadati</taxon>
        <taxon>Myxococcota</taxon>
        <taxon>Polyangia</taxon>
        <taxon>Nannocystales</taxon>
        <taxon>Nannocystaceae</taxon>
        <taxon>Nannocystis</taxon>
    </lineage>
</organism>
<comment type="caution">
    <text evidence="2">The sequence shown here is derived from an EMBL/GenBank/DDBJ whole genome shotgun (WGS) entry which is preliminary data.</text>
</comment>
<feature type="region of interest" description="Disordered" evidence="1">
    <location>
        <begin position="68"/>
        <end position="120"/>
    </location>
</feature>
<evidence type="ECO:0000256" key="1">
    <source>
        <dbReference type="SAM" id="MobiDB-lite"/>
    </source>
</evidence>
<name>A0ABT5BHI4_9BACT</name>
<dbReference type="EMBL" id="JAQNDN010000022">
    <property type="protein sequence ID" value="MDC0673557.1"/>
    <property type="molecule type" value="Genomic_DNA"/>
</dbReference>
<evidence type="ECO:0000313" key="2">
    <source>
        <dbReference type="EMBL" id="MDC0673557.1"/>
    </source>
</evidence>
<evidence type="ECO:0000313" key="3">
    <source>
        <dbReference type="Proteomes" id="UP001217838"/>
    </source>
</evidence>
<dbReference type="Proteomes" id="UP001217838">
    <property type="component" value="Unassembled WGS sequence"/>
</dbReference>
<gene>
    <name evidence="2" type="ORF">POL58_37780</name>
</gene>